<name>A0AAW1WX89_RUBAR</name>
<comment type="caution">
    <text evidence="1">The sequence shown here is derived from an EMBL/GenBank/DDBJ whole genome shotgun (WGS) entry which is preliminary data.</text>
</comment>
<keyword evidence="2" id="KW-1185">Reference proteome</keyword>
<reference evidence="1 2" key="1">
    <citation type="journal article" date="2023" name="G3 (Bethesda)">
        <title>A chromosome-length genome assembly and annotation of blackberry (Rubus argutus, cv. 'Hillquist').</title>
        <authorList>
            <person name="Bruna T."/>
            <person name="Aryal R."/>
            <person name="Dudchenko O."/>
            <person name="Sargent D.J."/>
            <person name="Mead D."/>
            <person name="Buti M."/>
            <person name="Cavallini A."/>
            <person name="Hytonen T."/>
            <person name="Andres J."/>
            <person name="Pham M."/>
            <person name="Weisz D."/>
            <person name="Mascagni F."/>
            <person name="Usai G."/>
            <person name="Natali L."/>
            <person name="Bassil N."/>
            <person name="Fernandez G.E."/>
            <person name="Lomsadze A."/>
            <person name="Armour M."/>
            <person name="Olukolu B."/>
            <person name="Poorten T."/>
            <person name="Britton C."/>
            <person name="Davik J."/>
            <person name="Ashrafi H."/>
            <person name="Aiden E.L."/>
            <person name="Borodovsky M."/>
            <person name="Worthington M."/>
        </authorList>
    </citation>
    <scope>NUCLEOTIDE SEQUENCE [LARGE SCALE GENOMIC DNA]</scope>
    <source>
        <strain evidence="1">PI 553951</strain>
    </source>
</reference>
<dbReference type="AlphaFoldDB" id="A0AAW1WX89"/>
<proteinExistence type="predicted"/>
<accession>A0AAW1WX89</accession>
<dbReference type="EMBL" id="JBEDUW010000005">
    <property type="protein sequence ID" value="KAK9928007.1"/>
    <property type="molecule type" value="Genomic_DNA"/>
</dbReference>
<evidence type="ECO:0000313" key="1">
    <source>
        <dbReference type="EMBL" id="KAK9928007.1"/>
    </source>
</evidence>
<gene>
    <name evidence="1" type="ORF">M0R45_025164</name>
</gene>
<sequence length="190" mass="21578">MTKASQKQPSVVDDFNSKRKGGAVIEEDIADEDIADDDFADKLVARTRIDIDDIPEEEFLEMIYEHDHNKCIESQKKASNLFHASENKVEDIPLDLDWEEFDGSEMLEALESMNESEFMEALESLDESDGMDIFEPTIVTRPSTWIPKSPNKWIPKCPNKWIPICPDTLSPKCPNTLSLKCPNTLSPKCV</sequence>
<evidence type="ECO:0000313" key="2">
    <source>
        <dbReference type="Proteomes" id="UP001457282"/>
    </source>
</evidence>
<dbReference type="Proteomes" id="UP001457282">
    <property type="component" value="Unassembled WGS sequence"/>
</dbReference>
<organism evidence="1 2">
    <name type="scientific">Rubus argutus</name>
    <name type="common">Southern blackberry</name>
    <dbReference type="NCBI Taxonomy" id="59490"/>
    <lineage>
        <taxon>Eukaryota</taxon>
        <taxon>Viridiplantae</taxon>
        <taxon>Streptophyta</taxon>
        <taxon>Embryophyta</taxon>
        <taxon>Tracheophyta</taxon>
        <taxon>Spermatophyta</taxon>
        <taxon>Magnoliopsida</taxon>
        <taxon>eudicotyledons</taxon>
        <taxon>Gunneridae</taxon>
        <taxon>Pentapetalae</taxon>
        <taxon>rosids</taxon>
        <taxon>fabids</taxon>
        <taxon>Rosales</taxon>
        <taxon>Rosaceae</taxon>
        <taxon>Rosoideae</taxon>
        <taxon>Rosoideae incertae sedis</taxon>
        <taxon>Rubus</taxon>
    </lineage>
</organism>
<protein>
    <submittedName>
        <fullName evidence="1">Uncharacterized protein</fullName>
    </submittedName>
</protein>